<dbReference type="EMBL" id="BRYA01000500">
    <property type="protein sequence ID" value="GMI19784.1"/>
    <property type="molecule type" value="Genomic_DNA"/>
</dbReference>
<dbReference type="AlphaFoldDB" id="A0A9W7L1J4"/>
<gene>
    <name evidence="2" type="ORF">TrCOL_g2254</name>
</gene>
<feature type="region of interest" description="Disordered" evidence="1">
    <location>
        <begin position="274"/>
        <end position="323"/>
    </location>
</feature>
<reference evidence="3" key="1">
    <citation type="journal article" date="2023" name="Commun. Biol.">
        <title>Genome analysis of Parmales, the sister group of diatoms, reveals the evolutionary specialization of diatoms from phago-mixotrophs to photoautotrophs.</title>
        <authorList>
            <person name="Ban H."/>
            <person name="Sato S."/>
            <person name="Yoshikawa S."/>
            <person name="Yamada K."/>
            <person name="Nakamura Y."/>
            <person name="Ichinomiya M."/>
            <person name="Sato N."/>
            <person name="Blanc-Mathieu R."/>
            <person name="Endo H."/>
            <person name="Kuwata A."/>
            <person name="Ogata H."/>
        </authorList>
    </citation>
    <scope>NUCLEOTIDE SEQUENCE [LARGE SCALE GENOMIC DNA]</scope>
</reference>
<dbReference type="InterPro" id="IPR009602">
    <property type="entry name" value="CBAR/FAM92"/>
</dbReference>
<protein>
    <submittedName>
        <fullName evidence="2">Uncharacterized protein</fullName>
    </submittedName>
</protein>
<organism evidence="2 3">
    <name type="scientific">Triparma columacea</name>
    <dbReference type="NCBI Taxonomy" id="722753"/>
    <lineage>
        <taxon>Eukaryota</taxon>
        <taxon>Sar</taxon>
        <taxon>Stramenopiles</taxon>
        <taxon>Ochrophyta</taxon>
        <taxon>Bolidophyceae</taxon>
        <taxon>Parmales</taxon>
        <taxon>Triparmaceae</taxon>
        <taxon>Triparma</taxon>
    </lineage>
</organism>
<dbReference type="InterPro" id="IPR027267">
    <property type="entry name" value="AH/BAR_dom_sf"/>
</dbReference>
<evidence type="ECO:0000256" key="1">
    <source>
        <dbReference type="SAM" id="MobiDB-lite"/>
    </source>
</evidence>
<dbReference type="Proteomes" id="UP001165065">
    <property type="component" value="Unassembled WGS sequence"/>
</dbReference>
<dbReference type="Pfam" id="PF06730">
    <property type="entry name" value="FAM92"/>
    <property type="match status" value="1"/>
</dbReference>
<comment type="caution">
    <text evidence="2">The sequence shown here is derived from an EMBL/GenBank/DDBJ whole genome shotgun (WGS) entry which is preliminary data.</text>
</comment>
<proteinExistence type="predicted"/>
<evidence type="ECO:0000313" key="3">
    <source>
        <dbReference type="Proteomes" id="UP001165065"/>
    </source>
</evidence>
<dbReference type="OrthoDB" id="198393at2759"/>
<accession>A0A9W7L1J4</accession>
<name>A0A9W7L1J4_9STRA</name>
<keyword evidence="3" id="KW-1185">Reference proteome</keyword>
<dbReference type="Gene3D" id="1.20.1270.60">
    <property type="entry name" value="Arfaptin homology (AH) domain/BAR domain"/>
    <property type="match status" value="1"/>
</dbReference>
<evidence type="ECO:0000313" key="2">
    <source>
        <dbReference type="EMBL" id="GMI19784.1"/>
    </source>
</evidence>
<sequence length="323" mass="34892">MAPKSAVEERSTVFQLRLTAYENSVKFIKTEMAAHVKNHTTAATNNKKFGEKLGTIGRLESYDKLKEVFTSVSGAIEKVADARMELLGEGAECGGYKLLGRLEDTVQGVIKPSKALLADRSQKVKAVDKEVKGFDSLKSKASKAASNEIKKKLKEAAKKGLDPPTETPEHAAEVASAAVEMPESLLDARETLKNTEKLVDKSSFQYEERRIVDMQLFIEDFIRREIAWHAKAMEILSPLIAEVRKVDANGAIGSFNTRLERVNTTEKDELLNVAEQSKRASMGEGGGGAKEDAEMAAEASTAKEAADGAGGGGGEGEDNEDGL</sequence>